<dbReference type="PROSITE" id="PS50178">
    <property type="entry name" value="ZF_FYVE"/>
    <property type="match status" value="1"/>
</dbReference>
<evidence type="ECO:0000256" key="9">
    <source>
        <dbReference type="ARBA" id="ARBA00022753"/>
    </source>
</evidence>
<dbReference type="Gene3D" id="3.30.40.10">
    <property type="entry name" value="Zinc/RING finger domain, C3HC4 (zinc finger)"/>
    <property type="match status" value="1"/>
</dbReference>
<evidence type="ECO:0000256" key="6">
    <source>
        <dbReference type="ARBA" id="ARBA00022553"/>
    </source>
</evidence>
<dbReference type="SMART" id="SM00064">
    <property type="entry name" value="FYVE"/>
    <property type="match status" value="1"/>
</dbReference>
<keyword evidence="11" id="KW-0862">Zinc</keyword>
<keyword evidence="10 14" id="KW-0863">Zinc-finger</keyword>
<evidence type="ECO:0000256" key="2">
    <source>
        <dbReference type="ARBA" id="ARBA00004496"/>
    </source>
</evidence>
<evidence type="ECO:0000256" key="14">
    <source>
        <dbReference type="PROSITE-ProRule" id="PRU00091"/>
    </source>
</evidence>
<evidence type="ECO:0000256" key="11">
    <source>
        <dbReference type="ARBA" id="ARBA00022833"/>
    </source>
</evidence>
<dbReference type="FunFam" id="1.20.5.730:FF:000005">
    <property type="entry name" value="RABaptiN (Rab effector)"/>
    <property type="match status" value="1"/>
</dbReference>
<keyword evidence="13 15" id="KW-0175">Coiled coil</keyword>
<evidence type="ECO:0000256" key="15">
    <source>
        <dbReference type="SAM" id="Coils"/>
    </source>
</evidence>
<dbReference type="SUPFAM" id="SSF103652">
    <property type="entry name" value="G protein-binding domain"/>
    <property type="match status" value="2"/>
</dbReference>
<evidence type="ECO:0000256" key="7">
    <source>
        <dbReference type="ARBA" id="ARBA00022583"/>
    </source>
</evidence>
<sequence>METSSEVENFNRKPDGEEGDLNSEVQGLLRRIEKLEDEKQQIREEFGHQRAKMKELYLQKEEELKRGAVEQSRLLADVKRLSSELDEAKSQLVVAGFRMESDLQDEKRKCHEEIASLQQIVQETVEESSSSRSKYESEVKQLRKAYERLESENHELRSLLQQQQQQQGTADKGEKETPILAPGIMLSAVTKTLARKVVSQLGADASSSSQDSLEDSMRKVNKYAQEDAEVLRSLVIPLEEEIQALKEKLRYTDQQLRKYEGDKDEIIKWTEEEGDVSVKEMLPVGAQNGPNGEVVSPTRDAGSKVIQTSSLDSEVHQSQVTTSSPKVNVMNTSFTSISSLNELQACSMKKQSPDGHSPVPEDSKSLTDVTVEKDGENVGSPVSQGHPSGNIRWQQAMTPCDMCSNYEAQLVRAQQRGRELEKQIATHERTIERYREDLTKESGFRKDMEEKWNEKKEEHKMQVAELKKKMETAEETLQELRQTYMQVYSEVMNQLTSLTQQREQVQEQLNKLQKENDNLLGKHSAHSQQLQNEMIDWPDKVEDLQVLLLKFYEELIAAKVAKETMEEQEQTLRCEIQLIRDQMSGEHEERVSMEDSLTQELNNIKTQLHKYEKERHKYKATHEELEKLVKNSQRTAMDFEAQLTDALKVKKQLEEQVAELKSRVGSLQQELDNSEAVQKDFVRLSQSLQVQLERIREADTQVRWQHDEDIEECQGCRNGFSFTRSKQHCRHCGRIFCISCLSHTVHSGPNQRPSKVCDVCHTLLVRDTAPYFSTEPPHTPD</sequence>
<dbReference type="GO" id="GO:0015031">
    <property type="term" value="P:protein transport"/>
    <property type="evidence" value="ECO:0007669"/>
    <property type="project" value="UniProtKB-KW"/>
</dbReference>
<dbReference type="GO" id="GO:0008270">
    <property type="term" value="F:zinc ion binding"/>
    <property type="evidence" value="ECO:0007669"/>
    <property type="project" value="UniProtKB-KW"/>
</dbReference>
<evidence type="ECO:0000313" key="19">
    <source>
        <dbReference type="Proteomes" id="UP000235965"/>
    </source>
</evidence>
<dbReference type="InterPro" id="IPR000306">
    <property type="entry name" value="Znf_FYVE"/>
</dbReference>
<dbReference type="GO" id="GO:0005769">
    <property type="term" value="C:early endosome"/>
    <property type="evidence" value="ECO:0007669"/>
    <property type="project" value="UniProtKB-SubCell"/>
</dbReference>
<reference evidence="18 19" key="1">
    <citation type="submission" date="2017-12" db="EMBL/GenBank/DDBJ databases">
        <title>Hemimetabolous genomes reveal molecular basis of termite eusociality.</title>
        <authorList>
            <person name="Harrison M.C."/>
            <person name="Jongepier E."/>
            <person name="Robertson H.M."/>
            <person name="Arning N."/>
            <person name="Bitard-Feildel T."/>
            <person name="Chao H."/>
            <person name="Childers C.P."/>
            <person name="Dinh H."/>
            <person name="Doddapaneni H."/>
            <person name="Dugan S."/>
            <person name="Gowin J."/>
            <person name="Greiner C."/>
            <person name="Han Y."/>
            <person name="Hu H."/>
            <person name="Hughes D.S.T."/>
            <person name="Huylmans A.-K."/>
            <person name="Kemena C."/>
            <person name="Kremer L.P.M."/>
            <person name="Lee S.L."/>
            <person name="Lopez-Ezquerra A."/>
            <person name="Mallet L."/>
            <person name="Monroy-Kuhn J.M."/>
            <person name="Moser A."/>
            <person name="Murali S.C."/>
            <person name="Muzny D.M."/>
            <person name="Otani S."/>
            <person name="Piulachs M.-D."/>
            <person name="Poelchau M."/>
            <person name="Qu J."/>
            <person name="Schaub F."/>
            <person name="Wada-Katsumata A."/>
            <person name="Worley K.C."/>
            <person name="Xie Q."/>
            <person name="Ylla G."/>
            <person name="Poulsen M."/>
            <person name="Gibbs R.A."/>
            <person name="Schal C."/>
            <person name="Richards S."/>
            <person name="Belles X."/>
            <person name="Korb J."/>
            <person name="Bornberg-Bauer E."/>
        </authorList>
    </citation>
    <scope>NUCLEOTIDE SEQUENCE [LARGE SCALE GENOMIC DNA]</scope>
    <source>
        <tissue evidence="18">Whole body</tissue>
    </source>
</reference>
<dbReference type="STRING" id="105785.A0A2J7QZF3"/>
<dbReference type="PANTHER" id="PTHR31179">
    <property type="entry name" value="RAB GTPASE-BINDING EFFECTOR PROTEIN"/>
    <property type="match status" value="1"/>
</dbReference>
<dbReference type="EMBL" id="NEVH01009069">
    <property type="protein sequence ID" value="PNF33966.1"/>
    <property type="molecule type" value="Genomic_DNA"/>
</dbReference>
<evidence type="ECO:0000256" key="1">
    <source>
        <dbReference type="ARBA" id="ARBA00004412"/>
    </source>
</evidence>
<keyword evidence="7" id="KW-0254">Endocytosis</keyword>
<dbReference type="InterPro" id="IPR017455">
    <property type="entry name" value="Znf_FYVE-rel"/>
</dbReference>
<dbReference type="GO" id="GO:0005096">
    <property type="term" value="F:GTPase activator activity"/>
    <property type="evidence" value="ECO:0007669"/>
    <property type="project" value="InterPro"/>
</dbReference>
<evidence type="ECO:0000256" key="10">
    <source>
        <dbReference type="ARBA" id="ARBA00022771"/>
    </source>
</evidence>
<feature type="coiled-coil region" evidence="15">
    <location>
        <begin position="562"/>
        <end position="677"/>
    </location>
</feature>
<dbReference type="GO" id="GO:0008083">
    <property type="term" value="F:growth factor activity"/>
    <property type="evidence" value="ECO:0007669"/>
    <property type="project" value="InterPro"/>
</dbReference>
<feature type="domain" description="FYVE-type" evidence="17">
    <location>
        <begin position="707"/>
        <end position="765"/>
    </location>
</feature>
<evidence type="ECO:0000259" key="17">
    <source>
        <dbReference type="PROSITE" id="PS50178"/>
    </source>
</evidence>
<dbReference type="AlphaFoldDB" id="A0A2J7QZF3"/>
<dbReference type="InterPro" id="IPR003914">
    <property type="entry name" value="Rabaptin"/>
</dbReference>
<dbReference type="Pfam" id="PF09311">
    <property type="entry name" value="Rab5-bind"/>
    <property type="match status" value="1"/>
</dbReference>
<feature type="region of interest" description="Disordered" evidence="16">
    <location>
        <begin position="346"/>
        <end position="365"/>
    </location>
</feature>
<evidence type="ECO:0000256" key="5">
    <source>
        <dbReference type="ARBA" id="ARBA00022490"/>
    </source>
</evidence>
<keyword evidence="6" id="KW-0597">Phosphoprotein</keyword>
<protein>
    <recommendedName>
        <fullName evidence="17">FYVE-type domain-containing protein</fullName>
    </recommendedName>
</protein>
<keyword evidence="5" id="KW-0963">Cytoplasm</keyword>
<dbReference type="Pfam" id="PF01363">
    <property type="entry name" value="FYVE"/>
    <property type="match status" value="1"/>
</dbReference>
<dbReference type="InParanoid" id="A0A2J7QZF3"/>
<dbReference type="GO" id="GO:0006897">
    <property type="term" value="P:endocytosis"/>
    <property type="evidence" value="ECO:0007669"/>
    <property type="project" value="UniProtKB-KW"/>
</dbReference>
<accession>A0A2J7QZF3</accession>
<comment type="similarity">
    <text evidence="3">Belongs to the rabaptin family.</text>
</comment>
<keyword evidence="4" id="KW-0813">Transport</keyword>
<dbReference type="FunCoup" id="A0A2J7QZF3">
    <property type="interactions" value="858"/>
</dbReference>
<dbReference type="Pfam" id="PF03528">
    <property type="entry name" value="Rabaptin"/>
    <property type="match status" value="2"/>
</dbReference>
<dbReference type="Proteomes" id="UP000235965">
    <property type="component" value="Unassembled WGS sequence"/>
</dbReference>
<dbReference type="InterPro" id="IPR018514">
    <property type="entry name" value="Rabaptin_CC"/>
</dbReference>
<dbReference type="InterPro" id="IPR011011">
    <property type="entry name" value="Znf_FYVE_PHD"/>
</dbReference>
<keyword evidence="19" id="KW-1185">Reference proteome</keyword>
<proteinExistence type="inferred from homology"/>
<comment type="caution">
    <text evidence="18">The sequence shown here is derived from an EMBL/GenBank/DDBJ whole genome shotgun (WGS) entry which is preliminary data.</text>
</comment>
<dbReference type="OrthoDB" id="79940at2759"/>
<dbReference type="PANTHER" id="PTHR31179:SF7">
    <property type="entry name" value="FYVE-TYPE DOMAIN-CONTAINING PROTEIN"/>
    <property type="match status" value="1"/>
</dbReference>
<evidence type="ECO:0000256" key="13">
    <source>
        <dbReference type="ARBA" id="ARBA00023054"/>
    </source>
</evidence>
<dbReference type="InterPro" id="IPR015390">
    <property type="entry name" value="Rabaptin_Rab5-bd_dom"/>
</dbReference>
<name>A0A2J7QZF3_9NEOP</name>
<feature type="region of interest" description="Disordered" evidence="16">
    <location>
        <begin position="1"/>
        <end position="24"/>
    </location>
</feature>
<dbReference type="CDD" id="cd15739">
    <property type="entry name" value="FYVE_RABE_unchar"/>
    <property type="match status" value="1"/>
</dbReference>
<dbReference type="PRINTS" id="PR01432">
    <property type="entry name" value="RABAPTIN"/>
</dbReference>
<evidence type="ECO:0000256" key="3">
    <source>
        <dbReference type="ARBA" id="ARBA00006603"/>
    </source>
</evidence>
<dbReference type="Gene3D" id="1.20.5.730">
    <property type="entry name" value="Single helix bin"/>
    <property type="match status" value="1"/>
</dbReference>
<organism evidence="18 19">
    <name type="scientific">Cryptotermes secundus</name>
    <dbReference type="NCBI Taxonomy" id="105785"/>
    <lineage>
        <taxon>Eukaryota</taxon>
        <taxon>Metazoa</taxon>
        <taxon>Ecdysozoa</taxon>
        <taxon>Arthropoda</taxon>
        <taxon>Hexapoda</taxon>
        <taxon>Insecta</taxon>
        <taxon>Pterygota</taxon>
        <taxon>Neoptera</taxon>
        <taxon>Polyneoptera</taxon>
        <taxon>Dictyoptera</taxon>
        <taxon>Blattodea</taxon>
        <taxon>Blattoidea</taxon>
        <taxon>Termitoidae</taxon>
        <taxon>Kalotermitidae</taxon>
        <taxon>Cryptotermitinae</taxon>
        <taxon>Cryptotermes</taxon>
    </lineage>
</organism>
<evidence type="ECO:0000256" key="8">
    <source>
        <dbReference type="ARBA" id="ARBA00022723"/>
    </source>
</evidence>
<keyword evidence="9" id="KW-0967">Endosome</keyword>
<gene>
    <name evidence="18" type="ORF">B7P43_G04659</name>
</gene>
<comment type="subcellular location">
    <subcellularLocation>
        <location evidence="2">Cytoplasm</location>
    </subcellularLocation>
    <subcellularLocation>
        <location evidence="1">Early endosome</location>
    </subcellularLocation>
</comment>
<dbReference type="InterPro" id="IPR013083">
    <property type="entry name" value="Znf_RING/FYVE/PHD"/>
</dbReference>
<evidence type="ECO:0000256" key="16">
    <source>
        <dbReference type="SAM" id="MobiDB-lite"/>
    </source>
</evidence>
<keyword evidence="12" id="KW-0653">Protein transport</keyword>
<keyword evidence="8" id="KW-0479">Metal-binding</keyword>
<dbReference type="SUPFAM" id="SSF57903">
    <property type="entry name" value="FYVE/PHD zinc finger"/>
    <property type="match status" value="1"/>
</dbReference>
<evidence type="ECO:0000313" key="18">
    <source>
        <dbReference type="EMBL" id="PNF33966.1"/>
    </source>
</evidence>
<feature type="region of interest" description="Disordered" evidence="16">
    <location>
        <begin position="153"/>
        <end position="175"/>
    </location>
</feature>
<evidence type="ECO:0000256" key="12">
    <source>
        <dbReference type="ARBA" id="ARBA00022927"/>
    </source>
</evidence>
<evidence type="ECO:0000256" key="4">
    <source>
        <dbReference type="ARBA" id="ARBA00022448"/>
    </source>
</evidence>
<feature type="coiled-coil region" evidence="15">
    <location>
        <begin position="403"/>
        <end position="529"/>
    </location>
</feature>